<dbReference type="AlphaFoldDB" id="X1FKU8"/>
<keyword evidence="2" id="KW-0862">Zinc</keyword>
<keyword evidence="1" id="KW-0963">Cytoplasm</keyword>
<dbReference type="Gene3D" id="3.50.80.10">
    <property type="entry name" value="D-tyrosyl-tRNA(Tyr) deacylase"/>
    <property type="match status" value="1"/>
</dbReference>
<dbReference type="PANTHER" id="PTHR11451:SF44">
    <property type="entry name" value="THREONINE--TRNA LIGASE, CHLOROPLASTIC_MITOCHONDRIAL 2"/>
    <property type="match status" value="1"/>
</dbReference>
<protein>
    <recommendedName>
        <fullName evidence="7">Threonine--tRNA ligase</fullName>
    </recommendedName>
</protein>
<keyword evidence="3" id="KW-0648">Protein biosynthesis</keyword>
<dbReference type="InterPro" id="IPR045864">
    <property type="entry name" value="aa-tRNA-synth_II/BPL/LPL"/>
</dbReference>
<evidence type="ECO:0000259" key="5">
    <source>
        <dbReference type="Pfam" id="PF08915"/>
    </source>
</evidence>
<reference evidence="6" key="1">
    <citation type="journal article" date="2014" name="Front. Microbiol.">
        <title>High frequency of phylogenetically diverse reductive dehalogenase-homologous genes in deep subseafloor sedimentary metagenomes.</title>
        <authorList>
            <person name="Kawai M."/>
            <person name="Futagami T."/>
            <person name="Toyoda A."/>
            <person name="Takaki Y."/>
            <person name="Nishi S."/>
            <person name="Hori S."/>
            <person name="Arai W."/>
            <person name="Tsubouchi T."/>
            <person name="Morono Y."/>
            <person name="Uchiyama I."/>
            <person name="Ito T."/>
            <person name="Fujiyama A."/>
            <person name="Inagaki F."/>
            <person name="Takami H."/>
        </authorList>
    </citation>
    <scope>NUCLEOTIDE SEQUENCE</scope>
    <source>
        <strain evidence="6">Expedition CK06-06</strain>
    </source>
</reference>
<dbReference type="GO" id="GO:0005524">
    <property type="term" value="F:ATP binding"/>
    <property type="evidence" value="ECO:0007669"/>
    <property type="project" value="InterPro"/>
</dbReference>
<dbReference type="GO" id="GO:0004829">
    <property type="term" value="F:threonine-tRNA ligase activity"/>
    <property type="evidence" value="ECO:0007669"/>
    <property type="project" value="InterPro"/>
</dbReference>
<feature type="domain" description="Aminoacyl-tRNA synthetase class II (G/ P/ S/T)" evidence="4">
    <location>
        <begin position="176"/>
        <end position="305"/>
    </location>
</feature>
<accession>X1FKU8</accession>
<dbReference type="InterPro" id="IPR015011">
    <property type="entry name" value="Threonyl-tRNA_syn_edit_dom_arc"/>
</dbReference>
<dbReference type="GO" id="GO:0005737">
    <property type="term" value="C:cytoplasm"/>
    <property type="evidence" value="ECO:0007669"/>
    <property type="project" value="InterPro"/>
</dbReference>
<comment type="caution">
    <text evidence="6">The sequence shown here is derived from an EMBL/GenBank/DDBJ whole genome shotgun (WGS) entry which is preliminary data.</text>
</comment>
<dbReference type="EMBL" id="BARU01001179">
    <property type="protein sequence ID" value="GAH29969.1"/>
    <property type="molecule type" value="Genomic_DNA"/>
</dbReference>
<dbReference type="Pfam" id="PF08915">
    <property type="entry name" value="tRNA-Thr_ED"/>
    <property type="match status" value="1"/>
</dbReference>
<name>X1FKU8_9ZZZZ</name>
<dbReference type="Gene3D" id="3.30.930.10">
    <property type="entry name" value="Bira Bifunctional Protein, Domain 2"/>
    <property type="match status" value="1"/>
</dbReference>
<organism evidence="6">
    <name type="scientific">marine sediment metagenome</name>
    <dbReference type="NCBI Taxonomy" id="412755"/>
    <lineage>
        <taxon>unclassified sequences</taxon>
        <taxon>metagenomes</taxon>
        <taxon>ecological metagenomes</taxon>
    </lineage>
</organism>
<dbReference type="GO" id="GO:0006435">
    <property type="term" value="P:threonyl-tRNA aminoacylation"/>
    <property type="evidence" value="ECO:0007669"/>
    <property type="project" value="TreeGrafter"/>
</dbReference>
<evidence type="ECO:0000313" key="6">
    <source>
        <dbReference type="EMBL" id="GAH29969.1"/>
    </source>
</evidence>
<dbReference type="SUPFAM" id="SSF55681">
    <property type="entry name" value="Class II aaRS and biotin synthetases"/>
    <property type="match status" value="1"/>
</dbReference>
<proteinExistence type="predicted"/>
<dbReference type="InterPro" id="IPR023509">
    <property type="entry name" value="DTD-like_sf"/>
</dbReference>
<sequence>KEKGIEAKFSPFGWYKSFKINCIGHEVAEMYRDVKLYIQPGEHIENAVFKVITPQGTELNLEFDEDKKVLPLKEIKDEDFQLFLESELGTKRIDEGIEPAHIKVMKEFELVDFDPNTDAGNLRWYSKGVIMKNLIKSFVEDRIIDYGAILIDTPLMYTTKNKKLTAQTARFPARSYWVESGSDRYILRYASDFLLFDLLSSMNLKPHYFPLRIYEWEQYSFRREMKGELTGLRRLRTFVMPDLHTLCKDVKSSVEEFKSQYFLIKNLLDDLGIKSYIIFRATQDFYRENKEWIKELIKKEGQPALLELWEERYFYFVLKFERPVLSAQNRSATLSTNQIIQSDKSY</sequence>
<evidence type="ECO:0008006" key="7">
    <source>
        <dbReference type="Google" id="ProtNLM"/>
    </source>
</evidence>
<evidence type="ECO:0000256" key="1">
    <source>
        <dbReference type="ARBA" id="ARBA00022490"/>
    </source>
</evidence>
<evidence type="ECO:0000256" key="2">
    <source>
        <dbReference type="ARBA" id="ARBA00022833"/>
    </source>
</evidence>
<feature type="non-terminal residue" evidence="6">
    <location>
        <position position="1"/>
    </location>
</feature>
<dbReference type="PANTHER" id="PTHR11451">
    <property type="entry name" value="THREONINE-TRNA LIGASE"/>
    <property type="match status" value="1"/>
</dbReference>
<dbReference type="GO" id="GO:0008270">
    <property type="term" value="F:zinc ion binding"/>
    <property type="evidence" value="ECO:0007669"/>
    <property type="project" value="InterPro"/>
</dbReference>
<dbReference type="InterPro" id="IPR002314">
    <property type="entry name" value="aa-tRNA-synt_IIb"/>
</dbReference>
<dbReference type="Pfam" id="PF00587">
    <property type="entry name" value="tRNA-synt_2b"/>
    <property type="match status" value="1"/>
</dbReference>
<gene>
    <name evidence="6" type="ORF">S03H2_03245</name>
</gene>
<feature type="domain" description="Threonyl-tRNA synthetase editing" evidence="5">
    <location>
        <begin position="2"/>
        <end position="33"/>
    </location>
</feature>
<evidence type="ECO:0000259" key="4">
    <source>
        <dbReference type="Pfam" id="PF00587"/>
    </source>
</evidence>
<evidence type="ECO:0000256" key="3">
    <source>
        <dbReference type="ARBA" id="ARBA00022917"/>
    </source>
</evidence>